<feature type="region of interest" description="Disordered" evidence="1">
    <location>
        <begin position="1"/>
        <end position="93"/>
    </location>
</feature>
<organism evidence="2 3">
    <name type="scientific">Parelaphostrongylus tenuis</name>
    <name type="common">Meningeal worm</name>
    <dbReference type="NCBI Taxonomy" id="148309"/>
    <lineage>
        <taxon>Eukaryota</taxon>
        <taxon>Metazoa</taxon>
        <taxon>Ecdysozoa</taxon>
        <taxon>Nematoda</taxon>
        <taxon>Chromadorea</taxon>
        <taxon>Rhabditida</taxon>
        <taxon>Rhabditina</taxon>
        <taxon>Rhabditomorpha</taxon>
        <taxon>Strongyloidea</taxon>
        <taxon>Metastrongylidae</taxon>
        <taxon>Parelaphostrongylus</taxon>
    </lineage>
</organism>
<evidence type="ECO:0000313" key="3">
    <source>
        <dbReference type="Proteomes" id="UP001196413"/>
    </source>
</evidence>
<name>A0AAD5QV56_PARTN</name>
<sequence length="93" mass="10229">MRYMPHYRNGSRSTATNGHGESGGGVRRRAKSPTSMPSSYENTSPQKNSYGDASGREQKAQDGEEDSITDNSRNAQQSSEGSPKQYRKLENLS</sequence>
<accession>A0AAD5QV56</accession>
<evidence type="ECO:0000313" key="2">
    <source>
        <dbReference type="EMBL" id="KAJ1362739.1"/>
    </source>
</evidence>
<dbReference type="Proteomes" id="UP001196413">
    <property type="component" value="Unassembled WGS sequence"/>
</dbReference>
<keyword evidence="3" id="KW-1185">Reference proteome</keyword>
<dbReference type="EMBL" id="JAHQIW010004523">
    <property type="protein sequence ID" value="KAJ1362739.1"/>
    <property type="molecule type" value="Genomic_DNA"/>
</dbReference>
<feature type="compositionally biased region" description="Polar residues" evidence="1">
    <location>
        <begin position="10"/>
        <end position="19"/>
    </location>
</feature>
<feature type="compositionally biased region" description="Polar residues" evidence="1">
    <location>
        <begin position="69"/>
        <end position="82"/>
    </location>
</feature>
<dbReference type="AlphaFoldDB" id="A0AAD5QV56"/>
<proteinExistence type="predicted"/>
<reference evidence="2" key="1">
    <citation type="submission" date="2021-06" db="EMBL/GenBank/DDBJ databases">
        <title>Parelaphostrongylus tenuis whole genome reference sequence.</title>
        <authorList>
            <person name="Garwood T.J."/>
            <person name="Larsen P.A."/>
            <person name="Fountain-Jones N.M."/>
            <person name="Garbe J.R."/>
            <person name="Macchietto M.G."/>
            <person name="Kania S.A."/>
            <person name="Gerhold R.W."/>
            <person name="Richards J.E."/>
            <person name="Wolf T.M."/>
        </authorList>
    </citation>
    <scope>NUCLEOTIDE SEQUENCE</scope>
    <source>
        <strain evidence="2">MNPRO001-30</strain>
        <tissue evidence="2">Meninges</tissue>
    </source>
</reference>
<comment type="caution">
    <text evidence="2">The sequence shown here is derived from an EMBL/GenBank/DDBJ whole genome shotgun (WGS) entry which is preliminary data.</text>
</comment>
<feature type="compositionally biased region" description="Polar residues" evidence="1">
    <location>
        <begin position="32"/>
        <end position="51"/>
    </location>
</feature>
<evidence type="ECO:0000256" key="1">
    <source>
        <dbReference type="SAM" id="MobiDB-lite"/>
    </source>
</evidence>
<gene>
    <name evidence="2" type="ORF">KIN20_022402</name>
</gene>
<protein>
    <submittedName>
        <fullName evidence="2">Uncharacterized protein</fullName>
    </submittedName>
</protein>